<proteinExistence type="predicted"/>
<organism evidence="2 3">
    <name type="scientific">Oryza sativa subsp. japonica</name>
    <name type="common">Rice</name>
    <dbReference type="NCBI Taxonomy" id="39947"/>
    <lineage>
        <taxon>Eukaryota</taxon>
        <taxon>Viridiplantae</taxon>
        <taxon>Streptophyta</taxon>
        <taxon>Embryophyta</taxon>
        <taxon>Tracheophyta</taxon>
        <taxon>Spermatophyta</taxon>
        <taxon>Magnoliopsida</taxon>
        <taxon>Liliopsida</taxon>
        <taxon>Poales</taxon>
        <taxon>Poaceae</taxon>
        <taxon>BOP clade</taxon>
        <taxon>Oryzoideae</taxon>
        <taxon>Oryzeae</taxon>
        <taxon>Oryzinae</taxon>
        <taxon>Oryza</taxon>
        <taxon>Oryza sativa</taxon>
    </lineage>
</organism>
<feature type="compositionally biased region" description="Basic and acidic residues" evidence="1">
    <location>
        <begin position="379"/>
        <end position="391"/>
    </location>
</feature>
<feature type="region of interest" description="Disordered" evidence="1">
    <location>
        <begin position="96"/>
        <end position="256"/>
    </location>
</feature>
<feature type="compositionally biased region" description="Basic and acidic residues" evidence="1">
    <location>
        <begin position="116"/>
        <end position="166"/>
    </location>
</feature>
<feature type="region of interest" description="Disordered" evidence="1">
    <location>
        <begin position="46"/>
        <end position="74"/>
    </location>
</feature>
<sequence>MVVLVLCSDEIPRNRSLSAGAGKPYTRYVPRFAVLEIHLVRKHRPRCGGPTRRLTARGGTRARGGTDRGRPVPTSAELAPTWRLRACHVGWREVDDDPAANGRRAAVASGGANHGDTGKSEHTGRLFVMRGDEPTARIRRRELDGGESRRRQPAGREEGNGDEATRGRFPAVRASTRFRELDASVGLDGATPSEAGDVRVLRSSSGDGGEHTASDGNGRELVLGGRGQSGDREDDAGEEEKGEKEGEKGGLPLCRFGKKEEVSGGDAAEGGGMLPPSLGGLRAEWRGRAMTTAMTAGRFGAERRHWRQARAEADGGGDRAVGHHGTRARLATGGAADGVARLGHERWLAGPSGCAAAGGRAAGPGGADATRHGRQPRGRARERARGAVARERRGKTRLGAGGSRARARAERRGAGPGSRACARRAREGHSARRRALARAAWGGAEGERERGSGSAPGERARERERAPGERGRWAGRKSAHRPRGRQNGLLRRNLIWKDLDSELNSTIDRGLRS</sequence>
<feature type="compositionally biased region" description="Basic and acidic residues" evidence="1">
    <location>
        <begin position="458"/>
        <end position="472"/>
    </location>
</feature>
<reference evidence="3" key="1">
    <citation type="journal article" date="2005" name="Nature">
        <title>The map-based sequence of the rice genome.</title>
        <authorList>
            <consortium name="International rice genome sequencing project (IRGSP)"/>
            <person name="Matsumoto T."/>
            <person name="Wu J."/>
            <person name="Kanamori H."/>
            <person name="Katayose Y."/>
            <person name="Fujisawa M."/>
            <person name="Namiki N."/>
            <person name="Mizuno H."/>
            <person name="Yamamoto K."/>
            <person name="Antonio B.A."/>
            <person name="Baba T."/>
            <person name="Sakata K."/>
            <person name="Nagamura Y."/>
            <person name="Aoki H."/>
            <person name="Arikawa K."/>
            <person name="Arita K."/>
            <person name="Bito T."/>
            <person name="Chiden Y."/>
            <person name="Fujitsuka N."/>
            <person name="Fukunaka R."/>
            <person name="Hamada M."/>
            <person name="Harada C."/>
            <person name="Hayashi A."/>
            <person name="Hijishita S."/>
            <person name="Honda M."/>
            <person name="Hosokawa S."/>
            <person name="Ichikawa Y."/>
            <person name="Idonuma A."/>
            <person name="Iijima M."/>
            <person name="Ikeda M."/>
            <person name="Ikeno M."/>
            <person name="Ito K."/>
            <person name="Ito S."/>
            <person name="Ito T."/>
            <person name="Ito Y."/>
            <person name="Ito Y."/>
            <person name="Iwabuchi A."/>
            <person name="Kamiya K."/>
            <person name="Karasawa W."/>
            <person name="Kurita K."/>
            <person name="Katagiri S."/>
            <person name="Kikuta A."/>
            <person name="Kobayashi H."/>
            <person name="Kobayashi N."/>
            <person name="Machita K."/>
            <person name="Maehara T."/>
            <person name="Masukawa M."/>
            <person name="Mizubayashi T."/>
            <person name="Mukai Y."/>
            <person name="Nagasaki H."/>
            <person name="Nagata Y."/>
            <person name="Naito S."/>
            <person name="Nakashima M."/>
            <person name="Nakama Y."/>
            <person name="Nakamichi Y."/>
            <person name="Nakamura M."/>
            <person name="Meguro A."/>
            <person name="Negishi M."/>
            <person name="Ohta I."/>
            <person name="Ohta T."/>
            <person name="Okamoto M."/>
            <person name="Ono N."/>
            <person name="Saji S."/>
            <person name="Sakaguchi M."/>
            <person name="Sakai K."/>
            <person name="Shibata M."/>
            <person name="Shimokawa T."/>
            <person name="Song J."/>
            <person name="Takazaki Y."/>
            <person name="Terasawa K."/>
            <person name="Tsugane M."/>
            <person name="Tsuji K."/>
            <person name="Ueda S."/>
            <person name="Waki K."/>
            <person name="Yamagata H."/>
            <person name="Yamamoto M."/>
            <person name="Yamamoto S."/>
            <person name="Yamane H."/>
            <person name="Yoshiki S."/>
            <person name="Yoshihara R."/>
            <person name="Yukawa K."/>
            <person name="Zhong H."/>
            <person name="Yano M."/>
            <person name="Yuan Q."/>
            <person name="Ouyang S."/>
            <person name="Liu J."/>
            <person name="Jones K.M."/>
            <person name="Gansberger K."/>
            <person name="Moffat K."/>
            <person name="Hill J."/>
            <person name="Bera J."/>
            <person name="Fadrosh D."/>
            <person name="Jin S."/>
            <person name="Johri S."/>
            <person name="Kim M."/>
            <person name="Overton L."/>
            <person name="Reardon M."/>
            <person name="Tsitrin T."/>
            <person name="Vuong H."/>
            <person name="Weaver B."/>
            <person name="Ciecko A."/>
            <person name="Tallon L."/>
            <person name="Jackson J."/>
            <person name="Pai G."/>
            <person name="Aken S.V."/>
            <person name="Utterback T."/>
            <person name="Reidmuller S."/>
            <person name="Feldblyum T."/>
            <person name="Hsiao J."/>
            <person name="Zismann V."/>
            <person name="Iobst S."/>
            <person name="de Vazeille A.R."/>
            <person name="Buell C.R."/>
            <person name="Ying K."/>
            <person name="Li Y."/>
            <person name="Lu T."/>
            <person name="Huang Y."/>
            <person name="Zhao Q."/>
            <person name="Feng Q."/>
            <person name="Zhang L."/>
            <person name="Zhu J."/>
            <person name="Weng Q."/>
            <person name="Mu J."/>
            <person name="Lu Y."/>
            <person name="Fan D."/>
            <person name="Liu Y."/>
            <person name="Guan J."/>
            <person name="Zhang Y."/>
            <person name="Yu S."/>
            <person name="Liu X."/>
            <person name="Zhang Y."/>
            <person name="Hong G."/>
            <person name="Han B."/>
            <person name="Choisne N."/>
            <person name="Demange N."/>
            <person name="Orjeda G."/>
            <person name="Samain S."/>
            <person name="Cattolico L."/>
            <person name="Pelletier E."/>
            <person name="Couloux A."/>
            <person name="Segurens B."/>
            <person name="Wincker P."/>
            <person name="D'Hont A."/>
            <person name="Scarpelli C."/>
            <person name="Weissenbach J."/>
            <person name="Salanoubat M."/>
            <person name="Quetier F."/>
            <person name="Yu Y."/>
            <person name="Kim H.R."/>
            <person name="Rambo T."/>
            <person name="Currie J."/>
            <person name="Collura K."/>
            <person name="Luo M."/>
            <person name="Yang T."/>
            <person name="Ammiraju J.S.S."/>
            <person name="Engler F."/>
            <person name="Soderlund C."/>
            <person name="Wing R.A."/>
            <person name="Palmer L.E."/>
            <person name="de la Bastide M."/>
            <person name="Spiegel L."/>
            <person name="Nascimento L."/>
            <person name="Zutavern T."/>
            <person name="O'Shaughnessy A."/>
            <person name="Dike S."/>
            <person name="Dedhia N."/>
            <person name="Preston R."/>
            <person name="Balija V."/>
            <person name="McCombie W.R."/>
            <person name="Chow T."/>
            <person name="Chen H."/>
            <person name="Chung M."/>
            <person name="Chen C."/>
            <person name="Shaw J."/>
            <person name="Wu H."/>
            <person name="Hsiao K."/>
            <person name="Chao Y."/>
            <person name="Chu M."/>
            <person name="Cheng C."/>
            <person name="Hour A."/>
            <person name="Lee P."/>
            <person name="Lin S."/>
            <person name="Lin Y."/>
            <person name="Liou J."/>
            <person name="Liu S."/>
            <person name="Hsing Y."/>
            <person name="Raghuvanshi S."/>
            <person name="Mohanty A."/>
            <person name="Bharti A.K."/>
            <person name="Gaur A."/>
            <person name="Gupta V."/>
            <person name="Kumar D."/>
            <person name="Ravi V."/>
            <person name="Vij S."/>
            <person name="Kapur A."/>
            <person name="Khurana P."/>
            <person name="Khurana P."/>
            <person name="Khurana J.P."/>
            <person name="Tyagi A.K."/>
            <person name="Gaikwad K."/>
            <person name="Singh A."/>
            <person name="Dalal V."/>
            <person name="Srivastava S."/>
            <person name="Dixit A."/>
            <person name="Pal A.K."/>
            <person name="Ghazi I.A."/>
            <person name="Yadav M."/>
            <person name="Pandit A."/>
            <person name="Bhargava A."/>
            <person name="Sureshbabu K."/>
            <person name="Batra K."/>
            <person name="Sharma T.R."/>
            <person name="Mohapatra T."/>
            <person name="Singh N.K."/>
            <person name="Messing J."/>
            <person name="Nelson A.B."/>
            <person name="Fuks G."/>
            <person name="Kavchok S."/>
            <person name="Keizer G."/>
            <person name="Linton E."/>
            <person name="Llaca V."/>
            <person name="Song R."/>
            <person name="Tanyolac B."/>
            <person name="Young S."/>
            <person name="Ho-Il K."/>
            <person name="Hahn J.H."/>
            <person name="Sangsakoo G."/>
            <person name="Vanavichit A."/>
            <person name="de Mattos Luiz.A.T."/>
            <person name="Zimmer P.D."/>
            <person name="Malone G."/>
            <person name="Dellagostin O."/>
            <person name="de Oliveira A.C."/>
            <person name="Bevan M."/>
            <person name="Bancroft I."/>
            <person name="Minx P."/>
            <person name="Cordum H."/>
            <person name="Wilson R."/>
            <person name="Cheng Z."/>
            <person name="Jin W."/>
            <person name="Jiang J."/>
            <person name="Leong S.A."/>
            <person name="Iwama H."/>
            <person name="Gojobori T."/>
            <person name="Itoh T."/>
            <person name="Niimura Y."/>
            <person name="Fujii Y."/>
            <person name="Habara T."/>
            <person name="Sakai H."/>
            <person name="Sato Y."/>
            <person name="Wilson G."/>
            <person name="Kumar K."/>
            <person name="McCouch S."/>
            <person name="Juretic N."/>
            <person name="Hoen D."/>
            <person name="Wright S."/>
            <person name="Bruskiewich R."/>
            <person name="Bureau T."/>
            <person name="Miyao A."/>
            <person name="Hirochika H."/>
            <person name="Nishikawa T."/>
            <person name="Kadowaki K."/>
            <person name="Sugiura M."/>
            <person name="Burr B."/>
            <person name="Sasaki T."/>
        </authorList>
    </citation>
    <scope>NUCLEOTIDE SEQUENCE [LARGE SCALE GENOMIC DNA]</scope>
    <source>
        <strain evidence="3">cv. Nipponbare</strain>
    </source>
</reference>
<reference evidence="3" key="2">
    <citation type="journal article" date="2008" name="Nucleic Acids Res.">
        <title>The rice annotation project database (RAP-DB): 2008 update.</title>
        <authorList>
            <consortium name="The rice annotation project (RAP)"/>
        </authorList>
    </citation>
    <scope>GENOME REANNOTATION</scope>
    <source>
        <strain evidence="3">cv. Nipponbare</strain>
    </source>
</reference>
<protein>
    <submittedName>
        <fullName evidence="2">Epstein-Barr virus EBNA-1-like protein</fullName>
    </submittedName>
</protein>
<name>Q6Z9W5_ORYSJ</name>
<evidence type="ECO:0000256" key="1">
    <source>
        <dbReference type="SAM" id="MobiDB-lite"/>
    </source>
</evidence>
<feature type="region of interest" description="Disordered" evidence="1">
    <location>
        <begin position="355"/>
        <end position="491"/>
    </location>
</feature>
<evidence type="ECO:0000313" key="3">
    <source>
        <dbReference type="Proteomes" id="UP000000763"/>
    </source>
</evidence>
<dbReference type="Proteomes" id="UP000000763">
    <property type="component" value="Chromosome 8"/>
</dbReference>
<feature type="compositionally biased region" description="Basic residues" evidence="1">
    <location>
        <begin position="473"/>
        <end position="484"/>
    </location>
</feature>
<feature type="compositionally biased region" description="Basic and acidic residues" evidence="1">
    <location>
        <begin position="239"/>
        <end position="248"/>
    </location>
</feature>
<feature type="compositionally biased region" description="Low complexity" evidence="1">
    <location>
        <begin position="48"/>
        <end position="59"/>
    </location>
</feature>
<dbReference type="AlphaFoldDB" id="Q6Z9W5"/>
<evidence type="ECO:0000313" key="2">
    <source>
        <dbReference type="EMBL" id="BAC98610.1"/>
    </source>
</evidence>
<dbReference type="EMBL" id="AP004691">
    <property type="protein sequence ID" value="BAC98610.1"/>
    <property type="molecule type" value="Genomic_DNA"/>
</dbReference>
<gene>
    <name evidence="2" type="primary">P0453D01.26</name>
</gene>
<accession>Q6Z9W5</accession>